<keyword evidence="3" id="KW-1185">Reference proteome</keyword>
<organism evidence="2 3">
    <name type="scientific">Apilactobacillus ozensis DSM 23829 = JCM 17196</name>
    <dbReference type="NCBI Taxonomy" id="1423781"/>
    <lineage>
        <taxon>Bacteria</taxon>
        <taxon>Bacillati</taxon>
        <taxon>Bacillota</taxon>
        <taxon>Bacilli</taxon>
        <taxon>Lactobacillales</taxon>
        <taxon>Lactobacillaceae</taxon>
        <taxon>Apilactobacillus</taxon>
    </lineage>
</organism>
<keyword evidence="1" id="KW-0812">Transmembrane</keyword>
<keyword evidence="1" id="KW-1133">Transmembrane helix</keyword>
<proteinExistence type="predicted"/>
<reference evidence="2 3" key="1">
    <citation type="journal article" date="2015" name="Genome Announc.">
        <title>Expanding the biotechnology potential of lactobacilli through comparative genomics of 213 strains and associated genera.</title>
        <authorList>
            <person name="Sun Z."/>
            <person name="Harris H.M."/>
            <person name="McCann A."/>
            <person name="Guo C."/>
            <person name="Argimon S."/>
            <person name="Zhang W."/>
            <person name="Yang X."/>
            <person name="Jeffery I.B."/>
            <person name="Cooney J.C."/>
            <person name="Kagawa T.F."/>
            <person name="Liu W."/>
            <person name="Song Y."/>
            <person name="Salvetti E."/>
            <person name="Wrobel A."/>
            <person name="Rasinkangas P."/>
            <person name="Parkhill J."/>
            <person name="Rea M.C."/>
            <person name="O'Sullivan O."/>
            <person name="Ritari J."/>
            <person name="Douillard F.P."/>
            <person name="Paul Ross R."/>
            <person name="Yang R."/>
            <person name="Briner A.E."/>
            <person name="Felis G.E."/>
            <person name="de Vos W.M."/>
            <person name="Barrangou R."/>
            <person name="Klaenhammer T.R."/>
            <person name="Caufield P.W."/>
            <person name="Cui Y."/>
            <person name="Zhang H."/>
            <person name="O'Toole P.W."/>
        </authorList>
    </citation>
    <scope>NUCLEOTIDE SEQUENCE [LARGE SCALE GENOMIC DNA]</scope>
    <source>
        <strain evidence="2 3">DSM 23829</strain>
    </source>
</reference>
<gene>
    <name evidence="2" type="ORF">FD06_GL000296</name>
</gene>
<comment type="caution">
    <text evidence="2">The sequence shown here is derived from an EMBL/GenBank/DDBJ whole genome shotgun (WGS) entry which is preliminary data.</text>
</comment>
<protein>
    <submittedName>
        <fullName evidence="2">Uncharacterized protein</fullName>
    </submittedName>
</protein>
<dbReference type="OrthoDB" id="2242188at2"/>
<dbReference type="Proteomes" id="UP000052012">
    <property type="component" value="Unassembled WGS sequence"/>
</dbReference>
<evidence type="ECO:0000313" key="2">
    <source>
        <dbReference type="EMBL" id="KRM69237.1"/>
    </source>
</evidence>
<dbReference type="AlphaFoldDB" id="A0A0R2ARF5"/>
<feature type="transmembrane region" description="Helical" evidence="1">
    <location>
        <begin position="6"/>
        <end position="26"/>
    </location>
</feature>
<sequence>MNNFLGAVISGTVIASFITNIINVYLNRAKINSDVKSKSRIDWLNNLREDTARYIESLLKFESSKGTYPYKSEEYYDYIYNLTKLMMYFNNIEKTGKKHKGKADTEYLQELKEYRFLASKVTNNIMSRDIVEKSDISLQELGFDNINDFFNGYIEKMCKLLRYPYDNEHKNIYILEMLATDHDMISSDYFDYDILSIVSRTREVLSIYSKIEWDKAKKGK</sequence>
<dbReference type="STRING" id="1423781.FD06_GL000296"/>
<evidence type="ECO:0000256" key="1">
    <source>
        <dbReference type="SAM" id="Phobius"/>
    </source>
</evidence>
<keyword evidence="1" id="KW-0472">Membrane</keyword>
<dbReference type="EMBL" id="AYYQ01000006">
    <property type="protein sequence ID" value="KRM69237.1"/>
    <property type="molecule type" value="Genomic_DNA"/>
</dbReference>
<accession>A0A0R2ARF5</accession>
<dbReference type="RefSeq" id="WP_056965784.1">
    <property type="nucleotide sequence ID" value="NZ_AYYQ01000006.1"/>
</dbReference>
<evidence type="ECO:0000313" key="3">
    <source>
        <dbReference type="Proteomes" id="UP000052012"/>
    </source>
</evidence>
<name>A0A0R2ARF5_9LACO</name>
<dbReference type="PATRIC" id="fig|1423781.4.peg.299"/>